<feature type="transmembrane region" description="Helical" evidence="1">
    <location>
        <begin position="48"/>
        <end position="73"/>
    </location>
</feature>
<keyword evidence="1" id="KW-1133">Transmembrane helix</keyword>
<evidence type="ECO:0000313" key="3">
    <source>
        <dbReference type="Proteomes" id="UP000220836"/>
    </source>
</evidence>
<proteinExistence type="predicted"/>
<organism evidence="2 3">
    <name type="scientific">Pelagimonas varians</name>
    <dbReference type="NCBI Taxonomy" id="696760"/>
    <lineage>
        <taxon>Bacteria</taxon>
        <taxon>Pseudomonadati</taxon>
        <taxon>Pseudomonadota</taxon>
        <taxon>Alphaproteobacteria</taxon>
        <taxon>Rhodobacterales</taxon>
        <taxon>Roseobacteraceae</taxon>
        <taxon>Pelagimonas</taxon>
    </lineage>
</organism>
<protein>
    <submittedName>
        <fullName evidence="2">Uncharacterized protein</fullName>
    </submittedName>
</protein>
<evidence type="ECO:0000256" key="1">
    <source>
        <dbReference type="SAM" id="Phobius"/>
    </source>
</evidence>
<accession>A0A238JSQ4</accession>
<dbReference type="Proteomes" id="UP000220836">
    <property type="component" value="Unassembled WGS sequence"/>
</dbReference>
<keyword evidence="1" id="KW-0812">Transmembrane</keyword>
<name>A0A238JSQ4_9RHOB</name>
<gene>
    <name evidence="2" type="ORF">PEV8663_00193</name>
</gene>
<dbReference type="RefSeq" id="WP_097802747.1">
    <property type="nucleotide sequence ID" value="NZ_FXYH01000001.1"/>
</dbReference>
<evidence type="ECO:0000313" key="2">
    <source>
        <dbReference type="EMBL" id="SMX33214.1"/>
    </source>
</evidence>
<feature type="transmembrane region" description="Helical" evidence="1">
    <location>
        <begin position="6"/>
        <end position="27"/>
    </location>
</feature>
<keyword evidence="3" id="KW-1185">Reference proteome</keyword>
<sequence>MTTQIAHLFATGCIAICFFQIALIAGAPLGEFTQGGQNRGALPLSGRVIAAVSIPILVFCGLAIVSAAGFPGLNWSRKAGWVALAVMTISAILNWITPSAKERAVWGPIMTVMAGFSAHVMIATGDLG</sequence>
<dbReference type="AlphaFoldDB" id="A0A238JSQ4"/>
<feature type="transmembrane region" description="Helical" evidence="1">
    <location>
        <begin position="104"/>
        <end position="122"/>
    </location>
</feature>
<reference evidence="2 3" key="1">
    <citation type="submission" date="2017-05" db="EMBL/GenBank/DDBJ databases">
        <authorList>
            <person name="Song R."/>
            <person name="Chenine A.L."/>
            <person name="Ruprecht R.M."/>
        </authorList>
    </citation>
    <scope>NUCLEOTIDE SEQUENCE [LARGE SCALE GENOMIC DNA]</scope>
    <source>
        <strain evidence="2 3">CECT 8663</strain>
    </source>
</reference>
<feature type="transmembrane region" description="Helical" evidence="1">
    <location>
        <begin position="79"/>
        <end position="97"/>
    </location>
</feature>
<keyword evidence="1" id="KW-0472">Membrane</keyword>
<dbReference type="OrthoDB" id="1524823at2"/>
<dbReference type="EMBL" id="FXYH01000001">
    <property type="protein sequence ID" value="SMX33214.1"/>
    <property type="molecule type" value="Genomic_DNA"/>
</dbReference>